<proteinExistence type="predicted"/>
<keyword evidence="3" id="KW-1185">Reference proteome</keyword>
<gene>
    <name evidence="2" type="ORF">MED297_20377</name>
</gene>
<keyword evidence="1" id="KW-0472">Membrane</keyword>
<evidence type="ECO:0000313" key="2">
    <source>
        <dbReference type="EMBL" id="EAR11281.1"/>
    </source>
</evidence>
<dbReference type="STRING" id="314283.MED297_20377"/>
<reference evidence="2 3" key="1">
    <citation type="submission" date="2006-02" db="EMBL/GenBank/DDBJ databases">
        <authorList>
            <person name="Pinhassi J."/>
            <person name="Pedros-Alio C."/>
            <person name="Ferriera S."/>
            <person name="Johnson J."/>
            <person name="Kravitz S."/>
            <person name="Halpern A."/>
            <person name="Remington K."/>
            <person name="Beeson K."/>
            <person name="Tran B."/>
            <person name="Rogers Y.-H."/>
            <person name="Friedman R."/>
            <person name="Venter J.C."/>
        </authorList>
    </citation>
    <scope>NUCLEOTIDE SEQUENCE [LARGE SCALE GENOMIC DNA]</scope>
    <source>
        <strain evidence="2 3">MED297</strain>
    </source>
</reference>
<comment type="caution">
    <text evidence="2">The sequence shown here is derived from an EMBL/GenBank/DDBJ whole genome shotgun (WGS) entry which is preliminary data.</text>
</comment>
<keyword evidence="1" id="KW-0812">Transmembrane</keyword>
<feature type="transmembrane region" description="Helical" evidence="1">
    <location>
        <begin position="80"/>
        <end position="99"/>
    </location>
</feature>
<evidence type="ECO:0000313" key="3">
    <source>
        <dbReference type="Proteomes" id="UP000005953"/>
    </source>
</evidence>
<name>A4B9I0_9GAMM</name>
<accession>A4B9I0</accession>
<protein>
    <recommendedName>
        <fullName evidence="4">Transmembrane protein</fullName>
    </recommendedName>
</protein>
<dbReference type="EMBL" id="AAOE01000001">
    <property type="protein sequence ID" value="EAR11281.1"/>
    <property type="molecule type" value="Genomic_DNA"/>
</dbReference>
<dbReference type="Proteomes" id="UP000005953">
    <property type="component" value="Unassembled WGS sequence"/>
</dbReference>
<dbReference type="RefSeq" id="WP_008044825.1">
    <property type="nucleotide sequence ID" value="NZ_CH724151.1"/>
</dbReference>
<feature type="transmembrane region" description="Helical" evidence="1">
    <location>
        <begin position="53"/>
        <end position="74"/>
    </location>
</feature>
<keyword evidence="1" id="KW-1133">Transmembrane helix</keyword>
<evidence type="ECO:0008006" key="4">
    <source>
        <dbReference type="Google" id="ProtNLM"/>
    </source>
</evidence>
<sequence length="132" mass="14792">MDSLLWVIDRDEYVWSSEWSDVIDTTFIPADDGLCRSSSGYGMKLSNYKKKKLKGFLLSLLSMGAGALLLKHFMFPVTGVPFLIFGGFGSFFFFIYLIGEYEEDLADSRTLSDIASGHVNGLSTKRHPQDKS</sequence>
<evidence type="ECO:0000256" key="1">
    <source>
        <dbReference type="SAM" id="Phobius"/>
    </source>
</evidence>
<dbReference type="HOGENOM" id="CLU_1915366_0_0_6"/>
<organism evidence="2 3">
    <name type="scientific">Reinekea blandensis MED297</name>
    <dbReference type="NCBI Taxonomy" id="314283"/>
    <lineage>
        <taxon>Bacteria</taxon>
        <taxon>Pseudomonadati</taxon>
        <taxon>Pseudomonadota</taxon>
        <taxon>Gammaproteobacteria</taxon>
        <taxon>Oceanospirillales</taxon>
        <taxon>Saccharospirillaceae</taxon>
        <taxon>Reinekea</taxon>
    </lineage>
</organism>
<dbReference type="AlphaFoldDB" id="A4B9I0"/>